<name>A0A6G0VJN7_APHCR</name>
<evidence type="ECO:0000313" key="2">
    <source>
        <dbReference type="EMBL" id="KAF0691370.1"/>
    </source>
</evidence>
<gene>
    <name evidence="2" type="ORF">FWK35_00036097</name>
</gene>
<evidence type="ECO:0000313" key="3">
    <source>
        <dbReference type="Proteomes" id="UP000478052"/>
    </source>
</evidence>
<dbReference type="PANTHER" id="PTHR47501">
    <property type="entry name" value="TRANSPOSASE-RELATED"/>
    <property type="match status" value="1"/>
</dbReference>
<feature type="region of interest" description="Disordered" evidence="1">
    <location>
        <begin position="272"/>
        <end position="297"/>
    </location>
</feature>
<accession>A0A6G0VJN7</accession>
<dbReference type="SUPFAM" id="SSF53098">
    <property type="entry name" value="Ribonuclease H-like"/>
    <property type="match status" value="1"/>
</dbReference>
<proteinExistence type="predicted"/>
<dbReference type="OrthoDB" id="6630171at2759"/>
<sequence>EMQITNDEDELRVDDDELNENISVISVFDILEDNADIQYSLPKHHRCAAHTLNLIATKDAEAALQNNLFKKQSRATFGKLQALFNKQSRSTQFADIINDNIGVYLKIPNTTRWNSHFDAIRFLLLHRKSSPTKFNLICDELKIARINNNDVDFMEKYCSVMEPVAISLDILQGENNMYFGFLLPTINELSSKLEAMSRKQIVYCQPLVTALYDGVNKRFGALEENNFLIIAAVSHPSFKCAWIKNEIRKNVAISLLKDAMYEMYSDKVVQDTGELNKQKSSSSDDSDQEEDTNDSFF</sequence>
<dbReference type="AlphaFoldDB" id="A0A6G0VJN7"/>
<feature type="non-terminal residue" evidence="2">
    <location>
        <position position="1"/>
    </location>
</feature>
<feature type="compositionally biased region" description="Acidic residues" evidence="1">
    <location>
        <begin position="284"/>
        <end position="297"/>
    </location>
</feature>
<evidence type="ECO:0000256" key="1">
    <source>
        <dbReference type="SAM" id="MobiDB-lite"/>
    </source>
</evidence>
<dbReference type="Proteomes" id="UP000478052">
    <property type="component" value="Unassembled WGS sequence"/>
</dbReference>
<protein>
    <submittedName>
        <fullName evidence="2">Uncharacterized protein</fullName>
    </submittedName>
</protein>
<dbReference type="EMBL" id="VUJU01015987">
    <property type="protein sequence ID" value="KAF0691370.1"/>
    <property type="molecule type" value="Genomic_DNA"/>
</dbReference>
<comment type="caution">
    <text evidence="2">The sequence shown here is derived from an EMBL/GenBank/DDBJ whole genome shotgun (WGS) entry which is preliminary data.</text>
</comment>
<reference evidence="2 3" key="1">
    <citation type="submission" date="2019-08" db="EMBL/GenBank/DDBJ databases">
        <title>Whole genome of Aphis craccivora.</title>
        <authorList>
            <person name="Voronova N.V."/>
            <person name="Shulinski R.S."/>
            <person name="Bandarenka Y.V."/>
            <person name="Zhorov D.G."/>
            <person name="Warner D."/>
        </authorList>
    </citation>
    <scope>NUCLEOTIDE SEQUENCE [LARGE SCALE GENOMIC DNA]</scope>
    <source>
        <strain evidence="2">180601</strain>
        <tissue evidence="2">Whole Body</tissue>
    </source>
</reference>
<feature type="non-terminal residue" evidence="2">
    <location>
        <position position="297"/>
    </location>
</feature>
<organism evidence="2 3">
    <name type="scientific">Aphis craccivora</name>
    <name type="common">Cowpea aphid</name>
    <dbReference type="NCBI Taxonomy" id="307492"/>
    <lineage>
        <taxon>Eukaryota</taxon>
        <taxon>Metazoa</taxon>
        <taxon>Ecdysozoa</taxon>
        <taxon>Arthropoda</taxon>
        <taxon>Hexapoda</taxon>
        <taxon>Insecta</taxon>
        <taxon>Pterygota</taxon>
        <taxon>Neoptera</taxon>
        <taxon>Paraneoptera</taxon>
        <taxon>Hemiptera</taxon>
        <taxon>Sternorrhyncha</taxon>
        <taxon>Aphidomorpha</taxon>
        <taxon>Aphidoidea</taxon>
        <taxon>Aphididae</taxon>
        <taxon>Aphidini</taxon>
        <taxon>Aphis</taxon>
        <taxon>Aphis</taxon>
    </lineage>
</organism>
<dbReference type="InterPro" id="IPR012337">
    <property type="entry name" value="RNaseH-like_sf"/>
</dbReference>
<keyword evidence="3" id="KW-1185">Reference proteome</keyword>
<dbReference type="PANTHER" id="PTHR47501:SF5">
    <property type="entry name" value="HAT C-TERMINAL DIMERISATION DOMAIN-CONTAINING PROTEIN"/>
    <property type="match status" value="1"/>
</dbReference>